<feature type="region of interest" description="Disordered" evidence="1">
    <location>
        <begin position="108"/>
        <end position="130"/>
    </location>
</feature>
<keyword evidence="3" id="KW-1185">Reference proteome</keyword>
<dbReference type="EMBL" id="JALJOT010000002">
    <property type="protein sequence ID" value="KAK9917921.1"/>
    <property type="molecule type" value="Genomic_DNA"/>
</dbReference>
<organism evidence="2 3">
    <name type="scientific">Coccomyxa subellipsoidea</name>
    <dbReference type="NCBI Taxonomy" id="248742"/>
    <lineage>
        <taxon>Eukaryota</taxon>
        <taxon>Viridiplantae</taxon>
        <taxon>Chlorophyta</taxon>
        <taxon>core chlorophytes</taxon>
        <taxon>Trebouxiophyceae</taxon>
        <taxon>Trebouxiophyceae incertae sedis</taxon>
        <taxon>Coccomyxaceae</taxon>
        <taxon>Coccomyxa</taxon>
    </lineage>
</organism>
<evidence type="ECO:0000313" key="3">
    <source>
        <dbReference type="Proteomes" id="UP001491310"/>
    </source>
</evidence>
<reference evidence="2 3" key="1">
    <citation type="journal article" date="2024" name="Nat. Commun.">
        <title>Phylogenomics reveals the evolutionary origins of lichenization in chlorophyte algae.</title>
        <authorList>
            <person name="Puginier C."/>
            <person name="Libourel C."/>
            <person name="Otte J."/>
            <person name="Skaloud P."/>
            <person name="Haon M."/>
            <person name="Grisel S."/>
            <person name="Petersen M."/>
            <person name="Berrin J.G."/>
            <person name="Delaux P.M."/>
            <person name="Dal Grande F."/>
            <person name="Keller J."/>
        </authorList>
    </citation>
    <scope>NUCLEOTIDE SEQUENCE [LARGE SCALE GENOMIC DNA]</scope>
    <source>
        <strain evidence="2 3">SAG 216-7</strain>
    </source>
</reference>
<name>A0ABR2Z1S5_9CHLO</name>
<accession>A0ABR2Z1S5</accession>
<protein>
    <submittedName>
        <fullName evidence="2">Uncharacterized protein</fullName>
    </submittedName>
</protein>
<gene>
    <name evidence="2" type="ORF">WJX75_009617</name>
</gene>
<proteinExistence type="predicted"/>
<sequence length="263" mass="28389">MLLKITDKATMHAPAILMDLYKWTQLVGRPSRAPRFPRMNVDQVQEAASRILPEALASKGSEDMETTSVQARESEHEKGESNSPKSPEYLAHLTEEAEKIAMEMQKKAASPARQGPDTAFPPTAAPVSNGHHRYKGAEELRGQMQDEWTPEDVLKVAGKAHLLPMLPVSMYNIAKRAAKNFNKLRQVAGDELAVLVAQQPQTAIIIAHLEAVESGGTLAPRGANGIAACAQAAVDVLKELELAAPFGVTVFPPGYHPPAASVH</sequence>
<comment type="caution">
    <text evidence="2">The sequence shown here is derived from an EMBL/GenBank/DDBJ whole genome shotgun (WGS) entry which is preliminary data.</text>
</comment>
<evidence type="ECO:0000256" key="1">
    <source>
        <dbReference type="SAM" id="MobiDB-lite"/>
    </source>
</evidence>
<evidence type="ECO:0000313" key="2">
    <source>
        <dbReference type="EMBL" id="KAK9917921.1"/>
    </source>
</evidence>
<dbReference type="Proteomes" id="UP001491310">
    <property type="component" value="Unassembled WGS sequence"/>
</dbReference>
<feature type="region of interest" description="Disordered" evidence="1">
    <location>
        <begin position="55"/>
        <end position="88"/>
    </location>
</feature>